<dbReference type="Gene3D" id="3.40.109.10">
    <property type="entry name" value="NADH Oxidase"/>
    <property type="match status" value="1"/>
</dbReference>
<dbReference type="GO" id="GO:0016491">
    <property type="term" value="F:oxidoreductase activity"/>
    <property type="evidence" value="ECO:0007669"/>
    <property type="project" value="UniProtKB-KW"/>
</dbReference>
<feature type="domain" description="Putative nitroreductase TM1586" evidence="7">
    <location>
        <begin position="100"/>
        <end position="164"/>
    </location>
</feature>
<keyword evidence="5" id="KW-0560">Oxidoreductase</keyword>
<dbReference type="PANTHER" id="PTHR43673:SF2">
    <property type="entry name" value="NITROREDUCTASE"/>
    <property type="match status" value="1"/>
</dbReference>
<evidence type="ECO:0000313" key="8">
    <source>
        <dbReference type="EMBL" id="AYO31054.1"/>
    </source>
</evidence>
<reference evidence="8 9" key="1">
    <citation type="submission" date="2018-10" db="EMBL/GenBank/DDBJ databases">
        <authorList>
            <person name="Zhang X."/>
        </authorList>
    </citation>
    <scope>NUCLEOTIDE SEQUENCE [LARGE SCALE GENOMIC DNA]</scope>
    <source>
        <strain evidence="8 9">SK-G1</strain>
    </source>
</reference>
<dbReference type="PANTHER" id="PTHR43673">
    <property type="entry name" value="NAD(P)H NITROREDUCTASE YDGI-RELATED"/>
    <property type="match status" value="1"/>
</dbReference>
<dbReference type="EMBL" id="CP033169">
    <property type="protein sequence ID" value="AYO31054.1"/>
    <property type="molecule type" value="Genomic_DNA"/>
</dbReference>
<evidence type="ECO:0000259" key="7">
    <source>
        <dbReference type="Pfam" id="PF14512"/>
    </source>
</evidence>
<sequence length="167" mass="18912">METFDLIKQRHSVRSYKSYPVEQEKIDKILEAARLAPTAANRQAFKIMVIHTAGKEEELKKIYNRDWFVKAPVIIGIFSIPDKAWVRSDGKNYGDIDAAIVMDHIILAATDLGLGTCWIGAFNPIAVKEVLKPEPGLEPIAFTPIGYAETHEFKKIRKNMDELVIMK</sequence>
<accession>A0A3G2R662</accession>
<keyword evidence="4" id="KW-0288">FMN</keyword>
<evidence type="ECO:0000256" key="3">
    <source>
        <dbReference type="ARBA" id="ARBA00022630"/>
    </source>
</evidence>
<keyword evidence="9" id="KW-1185">Reference proteome</keyword>
<organism evidence="8 9">
    <name type="scientific">Biomaibacter acetigenes</name>
    <dbReference type="NCBI Taxonomy" id="2316383"/>
    <lineage>
        <taxon>Bacteria</taxon>
        <taxon>Bacillati</taxon>
        <taxon>Bacillota</taxon>
        <taxon>Clostridia</taxon>
        <taxon>Thermosediminibacterales</taxon>
        <taxon>Tepidanaerobacteraceae</taxon>
        <taxon>Biomaibacter</taxon>
    </lineage>
</organism>
<dbReference type="InterPro" id="IPR029478">
    <property type="entry name" value="TM1586_NiRdase"/>
</dbReference>
<dbReference type="KEGG" id="bacg:D2962_10970"/>
<evidence type="ECO:0000256" key="5">
    <source>
        <dbReference type="ARBA" id="ARBA00023002"/>
    </source>
</evidence>
<proteinExistence type="inferred from homology"/>
<protein>
    <submittedName>
        <fullName evidence="8">Nitroreductase</fullName>
    </submittedName>
</protein>
<dbReference type="AlphaFoldDB" id="A0A3G2R662"/>
<dbReference type="SUPFAM" id="SSF55469">
    <property type="entry name" value="FMN-dependent nitroreductase-like"/>
    <property type="match status" value="1"/>
</dbReference>
<dbReference type="Pfam" id="PF00881">
    <property type="entry name" value="Nitroreductase"/>
    <property type="match status" value="1"/>
</dbReference>
<evidence type="ECO:0000256" key="4">
    <source>
        <dbReference type="ARBA" id="ARBA00022643"/>
    </source>
</evidence>
<evidence type="ECO:0000256" key="1">
    <source>
        <dbReference type="ARBA" id="ARBA00001917"/>
    </source>
</evidence>
<keyword evidence="3" id="KW-0285">Flavoprotein</keyword>
<dbReference type="InterPro" id="IPR000415">
    <property type="entry name" value="Nitroreductase-like"/>
</dbReference>
<dbReference type="RefSeq" id="WP_122014989.1">
    <property type="nucleotide sequence ID" value="NZ_CP033169.1"/>
</dbReference>
<dbReference type="InterPro" id="IPR029479">
    <property type="entry name" value="Nitroreductase"/>
</dbReference>
<dbReference type="CDD" id="cd20609">
    <property type="entry name" value="nitroreductase"/>
    <property type="match status" value="1"/>
</dbReference>
<feature type="domain" description="Nitroreductase" evidence="6">
    <location>
        <begin position="7"/>
        <end position="63"/>
    </location>
</feature>
<evidence type="ECO:0000259" key="6">
    <source>
        <dbReference type="Pfam" id="PF00881"/>
    </source>
</evidence>
<gene>
    <name evidence="8" type="ORF">D2962_10970</name>
</gene>
<evidence type="ECO:0000256" key="2">
    <source>
        <dbReference type="ARBA" id="ARBA00007118"/>
    </source>
</evidence>
<comment type="similarity">
    <text evidence="2">Belongs to the nitroreductase family.</text>
</comment>
<dbReference type="Pfam" id="PF14512">
    <property type="entry name" value="TM1586_NiRdase"/>
    <property type="match status" value="1"/>
</dbReference>
<name>A0A3G2R662_9FIRM</name>
<comment type="cofactor">
    <cofactor evidence="1">
        <name>FMN</name>
        <dbReference type="ChEBI" id="CHEBI:58210"/>
    </cofactor>
</comment>
<evidence type="ECO:0000313" key="9">
    <source>
        <dbReference type="Proteomes" id="UP000280960"/>
    </source>
</evidence>
<dbReference type="Proteomes" id="UP000280960">
    <property type="component" value="Chromosome"/>
</dbReference>